<gene>
    <name evidence="1" type="ordered locus">AALP_Aa6g089800</name>
</gene>
<dbReference type="Proteomes" id="UP000029120">
    <property type="component" value="Chromosome 6"/>
</dbReference>
<dbReference type="AlphaFoldDB" id="A0A087GN12"/>
<sequence length="46" mass="5452">MIDAPYGYKPNRDFFKSEGFLFAQEVTEVYKSSPTRILAYKYSVFF</sequence>
<protein>
    <submittedName>
        <fullName evidence="1">Uncharacterized protein</fullName>
    </submittedName>
</protein>
<reference evidence="2" key="1">
    <citation type="journal article" date="2015" name="Nat. Plants">
        <title>Genome expansion of Arabis alpina linked with retrotransposition and reduced symmetric DNA methylation.</title>
        <authorList>
            <person name="Willing E.M."/>
            <person name="Rawat V."/>
            <person name="Mandakova T."/>
            <person name="Maumus F."/>
            <person name="James G.V."/>
            <person name="Nordstroem K.J."/>
            <person name="Becker C."/>
            <person name="Warthmann N."/>
            <person name="Chica C."/>
            <person name="Szarzynska B."/>
            <person name="Zytnicki M."/>
            <person name="Albani M.C."/>
            <person name="Kiefer C."/>
            <person name="Bergonzi S."/>
            <person name="Castaings L."/>
            <person name="Mateos J.L."/>
            <person name="Berns M.C."/>
            <person name="Bujdoso N."/>
            <person name="Piofczyk T."/>
            <person name="de Lorenzo L."/>
            <person name="Barrero-Sicilia C."/>
            <person name="Mateos I."/>
            <person name="Piednoel M."/>
            <person name="Hagmann J."/>
            <person name="Chen-Min-Tao R."/>
            <person name="Iglesias-Fernandez R."/>
            <person name="Schuster S.C."/>
            <person name="Alonso-Blanco C."/>
            <person name="Roudier F."/>
            <person name="Carbonero P."/>
            <person name="Paz-Ares J."/>
            <person name="Davis S.J."/>
            <person name="Pecinka A."/>
            <person name="Quesneville H."/>
            <person name="Colot V."/>
            <person name="Lysak M.A."/>
            <person name="Weigel D."/>
            <person name="Coupland G."/>
            <person name="Schneeberger K."/>
        </authorList>
    </citation>
    <scope>NUCLEOTIDE SEQUENCE [LARGE SCALE GENOMIC DNA]</scope>
    <source>
        <strain evidence="2">cv. Pajares</strain>
    </source>
</reference>
<dbReference type="Gramene" id="KFK31264">
    <property type="protein sequence ID" value="KFK31264"/>
    <property type="gene ID" value="AALP_AA6G089800"/>
</dbReference>
<organism evidence="1 2">
    <name type="scientific">Arabis alpina</name>
    <name type="common">Alpine rock-cress</name>
    <dbReference type="NCBI Taxonomy" id="50452"/>
    <lineage>
        <taxon>Eukaryota</taxon>
        <taxon>Viridiplantae</taxon>
        <taxon>Streptophyta</taxon>
        <taxon>Embryophyta</taxon>
        <taxon>Tracheophyta</taxon>
        <taxon>Spermatophyta</taxon>
        <taxon>Magnoliopsida</taxon>
        <taxon>eudicotyledons</taxon>
        <taxon>Gunneridae</taxon>
        <taxon>Pentapetalae</taxon>
        <taxon>rosids</taxon>
        <taxon>malvids</taxon>
        <taxon>Brassicales</taxon>
        <taxon>Brassicaceae</taxon>
        <taxon>Arabideae</taxon>
        <taxon>Arabis</taxon>
    </lineage>
</organism>
<evidence type="ECO:0000313" key="1">
    <source>
        <dbReference type="EMBL" id="KFK31264.1"/>
    </source>
</evidence>
<accession>A0A087GN12</accession>
<proteinExistence type="predicted"/>
<evidence type="ECO:0000313" key="2">
    <source>
        <dbReference type="Proteomes" id="UP000029120"/>
    </source>
</evidence>
<dbReference type="EMBL" id="CM002874">
    <property type="protein sequence ID" value="KFK31264.1"/>
    <property type="molecule type" value="Genomic_DNA"/>
</dbReference>
<name>A0A087GN12_ARAAL</name>
<keyword evidence="2" id="KW-1185">Reference proteome</keyword>